<evidence type="ECO:0000313" key="7">
    <source>
        <dbReference type="Proteomes" id="UP000494105"/>
    </source>
</evidence>
<dbReference type="Gene3D" id="1.10.10.10">
    <property type="entry name" value="Winged helix-like DNA-binding domain superfamily/Winged helix DNA-binding domain"/>
    <property type="match status" value="1"/>
</dbReference>
<accession>A0A6S7EKB7</accession>
<dbReference type="InterPro" id="IPR008920">
    <property type="entry name" value="TF_FadR/GntR_C"/>
</dbReference>
<dbReference type="InterPro" id="IPR036388">
    <property type="entry name" value="WH-like_DNA-bd_sf"/>
</dbReference>
<name>A0A6S7EKB7_9BURK</name>
<feature type="domain" description="HTH gntR-type" evidence="5">
    <location>
        <begin position="51"/>
        <end position="118"/>
    </location>
</feature>
<dbReference type="InterPro" id="IPR011711">
    <property type="entry name" value="GntR_C"/>
</dbReference>
<evidence type="ECO:0000259" key="5">
    <source>
        <dbReference type="PROSITE" id="PS50949"/>
    </source>
</evidence>
<dbReference type="GO" id="GO:0003677">
    <property type="term" value="F:DNA binding"/>
    <property type="evidence" value="ECO:0007669"/>
    <property type="project" value="UniProtKB-KW"/>
</dbReference>
<evidence type="ECO:0000256" key="1">
    <source>
        <dbReference type="ARBA" id="ARBA00023015"/>
    </source>
</evidence>
<dbReference type="GO" id="GO:0003700">
    <property type="term" value="F:DNA-binding transcription factor activity"/>
    <property type="evidence" value="ECO:0007669"/>
    <property type="project" value="InterPro"/>
</dbReference>
<dbReference type="Gene3D" id="1.20.120.530">
    <property type="entry name" value="GntR ligand-binding domain-like"/>
    <property type="match status" value="1"/>
</dbReference>
<dbReference type="AlphaFoldDB" id="A0A6S7EKB7"/>
<sequence>MLAHTRGAQRLRHSQPKYYNDNDNKIAPVQEPHKTMKPLAQPASEPAKKDTNRSEIVYINLRRAIIEQALLPGDKLPEDIIGERFGVSRTIVRGVLTRLFSEGLVDLRPNRGAAVARPSLEEAHDIFEARRCLERDVARRLLQHITEAGLTRLARHVEEEEAARKRNSTNESIRLSGEFHILMAELSGNAVYARYVNEIVSRCSLILALYGRPHSSECAVSEHRDIVQGLRARDEKHVLHLLEHHLESVTARALLSTDGSGVRDIRKILDRYGT</sequence>
<dbReference type="Proteomes" id="UP000494105">
    <property type="component" value="Unassembled WGS sequence"/>
</dbReference>
<evidence type="ECO:0000313" key="6">
    <source>
        <dbReference type="EMBL" id="CAB3914679.1"/>
    </source>
</evidence>
<dbReference type="SMART" id="SM00345">
    <property type="entry name" value="HTH_GNTR"/>
    <property type="match status" value="1"/>
</dbReference>
<feature type="region of interest" description="Disordered" evidence="4">
    <location>
        <begin position="1"/>
        <end position="51"/>
    </location>
</feature>
<dbReference type="PANTHER" id="PTHR43537:SF53">
    <property type="entry name" value="HTH-TYPE TRANSCRIPTIONAL REPRESSOR NANR"/>
    <property type="match status" value="1"/>
</dbReference>
<reference evidence="6 7" key="1">
    <citation type="submission" date="2020-04" db="EMBL/GenBank/DDBJ databases">
        <authorList>
            <person name="De Canck E."/>
        </authorList>
    </citation>
    <scope>NUCLEOTIDE SEQUENCE [LARGE SCALE GENOMIC DNA]</scope>
    <source>
        <strain evidence="6 7">LMG 1861</strain>
    </source>
</reference>
<evidence type="ECO:0000256" key="3">
    <source>
        <dbReference type="ARBA" id="ARBA00023163"/>
    </source>
</evidence>
<gene>
    <name evidence="6" type="ORF">LMG1861_05021</name>
</gene>
<dbReference type="InterPro" id="IPR000524">
    <property type="entry name" value="Tscrpt_reg_HTH_GntR"/>
</dbReference>
<dbReference type="EMBL" id="CADILD010000003">
    <property type="protein sequence ID" value="CAB3914679.1"/>
    <property type="molecule type" value="Genomic_DNA"/>
</dbReference>
<dbReference type="SUPFAM" id="SSF48008">
    <property type="entry name" value="GntR ligand-binding domain-like"/>
    <property type="match status" value="1"/>
</dbReference>
<dbReference type="Pfam" id="PF00392">
    <property type="entry name" value="GntR"/>
    <property type="match status" value="1"/>
</dbReference>
<evidence type="ECO:0000256" key="4">
    <source>
        <dbReference type="SAM" id="MobiDB-lite"/>
    </source>
</evidence>
<evidence type="ECO:0000256" key="2">
    <source>
        <dbReference type="ARBA" id="ARBA00023125"/>
    </source>
</evidence>
<dbReference type="Pfam" id="PF07729">
    <property type="entry name" value="FCD"/>
    <property type="match status" value="1"/>
</dbReference>
<dbReference type="SMART" id="SM00895">
    <property type="entry name" value="FCD"/>
    <property type="match status" value="1"/>
</dbReference>
<keyword evidence="1" id="KW-0805">Transcription regulation</keyword>
<dbReference type="PANTHER" id="PTHR43537">
    <property type="entry name" value="TRANSCRIPTIONAL REGULATOR, GNTR FAMILY"/>
    <property type="match status" value="1"/>
</dbReference>
<dbReference type="InterPro" id="IPR036390">
    <property type="entry name" value="WH_DNA-bd_sf"/>
</dbReference>
<keyword evidence="3" id="KW-0804">Transcription</keyword>
<proteinExistence type="predicted"/>
<organism evidence="6 7">
    <name type="scientific">Achromobacter piechaudii</name>
    <dbReference type="NCBI Taxonomy" id="72556"/>
    <lineage>
        <taxon>Bacteria</taxon>
        <taxon>Pseudomonadati</taxon>
        <taxon>Pseudomonadota</taxon>
        <taxon>Betaproteobacteria</taxon>
        <taxon>Burkholderiales</taxon>
        <taxon>Alcaligenaceae</taxon>
        <taxon>Achromobacter</taxon>
    </lineage>
</organism>
<keyword evidence="2" id="KW-0238">DNA-binding</keyword>
<dbReference type="SUPFAM" id="SSF46785">
    <property type="entry name" value="Winged helix' DNA-binding domain"/>
    <property type="match status" value="1"/>
</dbReference>
<dbReference type="PROSITE" id="PS50949">
    <property type="entry name" value="HTH_GNTR"/>
    <property type="match status" value="1"/>
</dbReference>
<protein>
    <recommendedName>
        <fullName evidence="5">HTH gntR-type domain-containing protein</fullName>
    </recommendedName>
</protein>